<feature type="domain" description="Dihydroneopterin aldolase/epimerase" evidence="7">
    <location>
        <begin position="4"/>
        <end position="116"/>
    </location>
</feature>
<dbReference type="KEGG" id="aev:EI546_11415"/>
<dbReference type="GO" id="GO:0046654">
    <property type="term" value="P:tetrahydrofolate biosynthetic process"/>
    <property type="evidence" value="ECO:0007669"/>
    <property type="project" value="UniProtKB-UniRule"/>
</dbReference>
<dbReference type="EMBL" id="CP034951">
    <property type="protein sequence ID" value="QAA82289.1"/>
    <property type="molecule type" value="Genomic_DNA"/>
</dbReference>
<comment type="pathway">
    <text evidence="2 6">Cofactor biosynthesis; tetrahydrofolate biosynthesis; 2-amino-4-hydroxy-6-hydroxymethyl-7,8-dihydropteridine diphosphate from 7,8-dihydroneopterin triphosphate: step 3/4.</text>
</comment>
<evidence type="ECO:0000313" key="8">
    <source>
        <dbReference type="EMBL" id="QAA82289.1"/>
    </source>
</evidence>
<organism evidence="8 9">
    <name type="scientific">Aequorivita ciconiae</name>
    <dbReference type="NCBI Taxonomy" id="2494375"/>
    <lineage>
        <taxon>Bacteria</taxon>
        <taxon>Pseudomonadati</taxon>
        <taxon>Bacteroidota</taxon>
        <taxon>Flavobacteriia</taxon>
        <taxon>Flavobacteriales</taxon>
        <taxon>Flavobacteriaceae</taxon>
        <taxon>Aequorivita</taxon>
    </lineage>
</organism>
<dbReference type="InterPro" id="IPR006156">
    <property type="entry name" value="Dihydroneopterin_aldolase"/>
</dbReference>
<accession>A0A410G4W2</accession>
<dbReference type="GO" id="GO:0005737">
    <property type="term" value="C:cytoplasm"/>
    <property type="evidence" value="ECO:0007669"/>
    <property type="project" value="TreeGrafter"/>
</dbReference>
<dbReference type="SUPFAM" id="SSF55620">
    <property type="entry name" value="Tetrahydrobiopterin biosynthesis enzymes-like"/>
    <property type="match status" value="1"/>
</dbReference>
<reference evidence="8 9" key="1">
    <citation type="submission" date="2019-01" db="EMBL/GenBank/DDBJ databases">
        <title>Complete genome sequencing of Aequorivita sp. H23M31.</title>
        <authorList>
            <person name="Bae J.-W."/>
        </authorList>
    </citation>
    <scope>NUCLEOTIDE SEQUENCE [LARGE SCALE GENOMIC DNA]</scope>
    <source>
        <strain evidence="8 9">H23M31</strain>
    </source>
</reference>
<protein>
    <recommendedName>
        <fullName evidence="6">7,8-dihydroneopterin aldolase</fullName>
        <ecNumber evidence="6">4.1.2.25</ecNumber>
    </recommendedName>
</protein>
<evidence type="ECO:0000256" key="1">
    <source>
        <dbReference type="ARBA" id="ARBA00001353"/>
    </source>
</evidence>
<dbReference type="UniPathway" id="UPA00077">
    <property type="reaction ID" value="UER00154"/>
</dbReference>
<proteinExistence type="inferred from homology"/>
<dbReference type="RefSeq" id="WP_128250657.1">
    <property type="nucleotide sequence ID" value="NZ_CP034951.1"/>
</dbReference>
<sequence>MDSIKLKNIRLYAYHGCLDEEGHIGSDYIVNLKVKVDLTPASLSDSLSETVDYVELQNIVRNEMAVRSKLLEHVAQRIMNSVLDQVKLVNKVEVTVAKKNPPIGGDVAEVSVTMKKKR</sequence>
<dbReference type="SMART" id="SM00905">
    <property type="entry name" value="FolB"/>
    <property type="match status" value="1"/>
</dbReference>
<comment type="function">
    <text evidence="6">Catalyzes the conversion of 7,8-dihydroneopterin to 6-hydroxymethyl-7,8-dihydropterin.</text>
</comment>
<evidence type="ECO:0000256" key="3">
    <source>
        <dbReference type="ARBA" id="ARBA00005708"/>
    </source>
</evidence>
<dbReference type="NCBIfam" id="TIGR00525">
    <property type="entry name" value="folB"/>
    <property type="match status" value="1"/>
</dbReference>
<dbReference type="NCBIfam" id="TIGR00526">
    <property type="entry name" value="folB_dom"/>
    <property type="match status" value="1"/>
</dbReference>
<dbReference type="EC" id="4.1.2.25" evidence="6"/>
<dbReference type="GO" id="GO:0004150">
    <property type="term" value="F:dihydroneopterin aldolase activity"/>
    <property type="evidence" value="ECO:0007669"/>
    <property type="project" value="UniProtKB-UniRule"/>
</dbReference>
<evidence type="ECO:0000256" key="6">
    <source>
        <dbReference type="RuleBase" id="RU362079"/>
    </source>
</evidence>
<evidence type="ECO:0000256" key="5">
    <source>
        <dbReference type="ARBA" id="ARBA00023239"/>
    </source>
</evidence>
<evidence type="ECO:0000259" key="7">
    <source>
        <dbReference type="SMART" id="SM00905"/>
    </source>
</evidence>
<dbReference type="Pfam" id="PF02152">
    <property type="entry name" value="FolB"/>
    <property type="match status" value="1"/>
</dbReference>
<gene>
    <name evidence="8" type="primary">folB</name>
    <name evidence="8" type="ORF">EI546_11415</name>
</gene>
<dbReference type="PANTHER" id="PTHR42844">
    <property type="entry name" value="DIHYDRONEOPTERIN ALDOLASE 1-RELATED"/>
    <property type="match status" value="1"/>
</dbReference>
<dbReference type="OrthoDB" id="9803748at2"/>
<dbReference type="Proteomes" id="UP000285517">
    <property type="component" value="Chromosome"/>
</dbReference>
<dbReference type="Gene3D" id="3.30.1130.10">
    <property type="match status" value="1"/>
</dbReference>
<keyword evidence="4 6" id="KW-0289">Folate biosynthesis</keyword>
<keyword evidence="9" id="KW-1185">Reference proteome</keyword>
<keyword evidence="5 6" id="KW-0456">Lyase</keyword>
<comment type="similarity">
    <text evidence="3 6">Belongs to the DHNA family.</text>
</comment>
<name>A0A410G4W2_9FLAO</name>
<dbReference type="AlphaFoldDB" id="A0A410G4W2"/>
<dbReference type="PANTHER" id="PTHR42844:SF1">
    <property type="entry name" value="DIHYDRONEOPTERIN ALDOLASE 1-RELATED"/>
    <property type="match status" value="1"/>
</dbReference>
<dbReference type="InterPro" id="IPR043133">
    <property type="entry name" value="GTP-CH-I_C/QueF"/>
</dbReference>
<evidence type="ECO:0000313" key="9">
    <source>
        <dbReference type="Proteomes" id="UP000285517"/>
    </source>
</evidence>
<evidence type="ECO:0000256" key="4">
    <source>
        <dbReference type="ARBA" id="ARBA00022909"/>
    </source>
</evidence>
<comment type="catalytic activity">
    <reaction evidence="1 6">
        <text>7,8-dihydroneopterin = 6-hydroxymethyl-7,8-dihydropterin + glycolaldehyde</text>
        <dbReference type="Rhea" id="RHEA:10540"/>
        <dbReference type="ChEBI" id="CHEBI:17001"/>
        <dbReference type="ChEBI" id="CHEBI:17071"/>
        <dbReference type="ChEBI" id="CHEBI:44841"/>
        <dbReference type="EC" id="4.1.2.25"/>
    </reaction>
</comment>
<evidence type="ECO:0000256" key="2">
    <source>
        <dbReference type="ARBA" id="ARBA00005013"/>
    </source>
</evidence>
<dbReference type="InterPro" id="IPR006157">
    <property type="entry name" value="FolB_dom"/>
</dbReference>
<dbReference type="GO" id="GO:0046656">
    <property type="term" value="P:folic acid biosynthetic process"/>
    <property type="evidence" value="ECO:0007669"/>
    <property type="project" value="UniProtKB-UniRule"/>
</dbReference>